<dbReference type="GO" id="GO:0005829">
    <property type="term" value="C:cytosol"/>
    <property type="evidence" value="ECO:0007669"/>
    <property type="project" value="TreeGrafter"/>
</dbReference>
<dbReference type="SMART" id="SM00530">
    <property type="entry name" value="HTH_XRE"/>
    <property type="match status" value="1"/>
</dbReference>
<dbReference type="InterPro" id="IPR010982">
    <property type="entry name" value="Lambda_DNA-bd_dom_sf"/>
</dbReference>
<keyword evidence="3" id="KW-0804">Transcription</keyword>
<dbReference type="CDD" id="cd00093">
    <property type="entry name" value="HTH_XRE"/>
    <property type="match status" value="1"/>
</dbReference>
<keyword evidence="6" id="KW-1185">Reference proteome</keyword>
<organism evidence="5 6">
    <name type="scientific">Paenibacillus oralis</name>
    <dbReference type="NCBI Taxonomy" id="2490856"/>
    <lineage>
        <taxon>Bacteria</taxon>
        <taxon>Bacillati</taxon>
        <taxon>Bacillota</taxon>
        <taxon>Bacilli</taxon>
        <taxon>Bacillales</taxon>
        <taxon>Paenibacillaceae</taxon>
        <taxon>Paenibacillus</taxon>
    </lineage>
</organism>
<evidence type="ECO:0000256" key="2">
    <source>
        <dbReference type="ARBA" id="ARBA00023125"/>
    </source>
</evidence>
<dbReference type="Gene3D" id="1.10.260.40">
    <property type="entry name" value="lambda repressor-like DNA-binding domains"/>
    <property type="match status" value="1"/>
</dbReference>
<dbReference type="PANTHER" id="PTHR46797:SF23">
    <property type="entry name" value="HTH-TYPE TRANSCRIPTIONAL REGULATOR SUTR"/>
    <property type="match status" value="1"/>
</dbReference>
<dbReference type="PANTHER" id="PTHR46797">
    <property type="entry name" value="HTH-TYPE TRANSCRIPTIONAL REGULATOR"/>
    <property type="match status" value="1"/>
</dbReference>
<evidence type="ECO:0000256" key="1">
    <source>
        <dbReference type="ARBA" id="ARBA00023015"/>
    </source>
</evidence>
<evidence type="ECO:0000313" key="5">
    <source>
        <dbReference type="EMBL" id="RRJ54575.1"/>
    </source>
</evidence>
<dbReference type="PROSITE" id="PS50943">
    <property type="entry name" value="HTH_CROC1"/>
    <property type="match status" value="1"/>
</dbReference>
<dbReference type="OrthoDB" id="9814553at2"/>
<comment type="caution">
    <text evidence="5">The sequence shown here is derived from an EMBL/GenBank/DDBJ whole genome shotgun (WGS) entry which is preliminary data.</text>
</comment>
<feature type="domain" description="HTH cro/C1-type" evidence="4">
    <location>
        <begin position="13"/>
        <end position="65"/>
    </location>
</feature>
<reference evidence="5 6" key="1">
    <citation type="submission" date="2018-11" db="EMBL/GenBank/DDBJ databases">
        <title>Genome sequencing of Paenibacillus sp. KCOM 3021 (= ChDC PVNT-B20).</title>
        <authorList>
            <person name="Kook J.-K."/>
            <person name="Park S.-N."/>
            <person name="Lim Y.K."/>
        </authorList>
    </citation>
    <scope>NUCLEOTIDE SEQUENCE [LARGE SCALE GENOMIC DNA]</scope>
    <source>
        <strain evidence="5 6">KCOM 3021</strain>
    </source>
</reference>
<dbReference type="GO" id="GO:0003700">
    <property type="term" value="F:DNA-binding transcription factor activity"/>
    <property type="evidence" value="ECO:0007669"/>
    <property type="project" value="TreeGrafter"/>
</dbReference>
<dbReference type="InterPro" id="IPR050807">
    <property type="entry name" value="TransReg_Diox_bact_type"/>
</dbReference>
<keyword evidence="1" id="KW-0805">Transcription regulation</keyword>
<dbReference type="Pfam" id="PF01381">
    <property type="entry name" value="HTH_3"/>
    <property type="match status" value="1"/>
</dbReference>
<dbReference type="AlphaFoldDB" id="A0A3P3T961"/>
<name>A0A3P3T961_9BACL</name>
<gene>
    <name evidence="5" type="ORF">EHV15_33735</name>
</gene>
<dbReference type="RefSeq" id="WP_127607445.1">
    <property type="nucleotide sequence ID" value="NZ_RRCN01000002.1"/>
</dbReference>
<dbReference type="Proteomes" id="UP000267017">
    <property type="component" value="Unassembled WGS sequence"/>
</dbReference>
<evidence type="ECO:0000259" key="4">
    <source>
        <dbReference type="PROSITE" id="PS50943"/>
    </source>
</evidence>
<protein>
    <submittedName>
        <fullName evidence="5">Helix-turn-helix domain-containing protein</fullName>
    </submittedName>
</protein>
<keyword evidence="2" id="KW-0238">DNA-binding</keyword>
<accession>A0A3P3T961</accession>
<dbReference type="SUPFAM" id="SSF47413">
    <property type="entry name" value="lambda repressor-like DNA-binding domains"/>
    <property type="match status" value="1"/>
</dbReference>
<dbReference type="EMBL" id="RRCN01000002">
    <property type="protein sequence ID" value="RRJ54575.1"/>
    <property type="molecule type" value="Genomic_DNA"/>
</dbReference>
<dbReference type="GO" id="GO:0003677">
    <property type="term" value="F:DNA binding"/>
    <property type="evidence" value="ECO:0007669"/>
    <property type="project" value="UniProtKB-KW"/>
</dbReference>
<proteinExistence type="predicted"/>
<sequence>MAYTTLQRVGNAVRHTRLSQDLTQEELSELIGTSYTYISSLERGQRNVTIQTLDRIAQACRTDLFRMLQLDGPEDETIIEMLALLMSRDPLDRKKVLNIAREMFRSQ</sequence>
<dbReference type="InterPro" id="IPR001387">
    <property type="entry name" value="Cro/C1-type_HTH"/>
</dbReference>
<evidence type="ECO:0000313" key="6">
    <source>
        <dbReference type="Proteomes" id="UP000267017"/>
    </source>
</evidence>
<evidence type="ECO:0000256" key="3">
    <source>
        <dbReference type="ARBA" id="ARBA00023163"/>
    </source>
</evidence>